<dbReference type="EMBL" id="RAQI01000001">
    <property type="protein sequence ID" value="RKE92630.1"/>
    <property type="molecule type" value="Genomic_DNA"/>
</dbReference>
<evidence type="ECO:0000313" key="2">
    <source>
        <dbReference type="EMBL" id="RKE92630.1"/>
    </source>
</evidence>
<reference evidence="1 3" key="1">
    <citation type="journal article" date="2017" name="Nat. Microbiol.">
        <title>Natural product diversity associated with the nematode symbionts Photorhabdus and Xenorhabdus.</title>
        <authorList>
            <person name="Tobias N.J."/>
            <person name="Wolff H."/>
            <person name="Djahanschiri B."/>
            <person name="Grundmann F."/>
            <person name="Kronenwerth M."/>
            <person name="Shi Y.M."/>
            <person name="Simonyi S."/>
            <person name="Grun P."/>
            <person name="Shapiro-Ilan D."/>
            <person name="Pidot S.J."/>
            <person name="Stinear T.P."/>
            <person name="Ebersberger I."/>
            <person name="Bode H.B."/>
        </authorList>
    </citation>
    <scope>NUCLEOTIDE SEQUENCE [LARGE SCALE GENOMIC DNA]</scope>
    <source>
        <strain evidence="1 3">DSM 16337</strain>
    </source>
</reference>
<keyword evidence="4" id="KW-1185">Reference proteome</keyword>
<evidence type="ECO:0000313" key="4">
    <source>
        <dbReference type="Proteomes" id="UP000283568"/>
    </source>
</evidence>
<dbReference type="RefSeq" id="WP_099133179.1">
    <property type="nucleotide sequence ID" value="NZ_CAWNOJ010000029.1"/>
</dbReference>
<dbReference type="OrthoDB" id="6445661at2"/>
<dbReference type="Proteomes" id="UP000225605">
    <property type="component" value="Unassembled WGS sequence"/>
</dbReference>
<sequence length="65" mass="7370">MSNFMDTEEVANLFGRSKSTIQRWNSINGKTGKKYKPDFPDPDVRSCPNLWAKDKIMKFAGLSGD</sequence>
<gene>
    <name evidence="2" type="ORF">BDE27_0286</name>
    <name evidence="1" type="ORF">Xehl_03196</name>
</gene>
<evidence type="ECO:0000313" key="3">
    <source>
        <dbReference type="Proteomes" id="UP000225605"/>
    </source>
</evidence>
<reference evidence="2 4" key="2">
    <citation type="submission" date="2018-09" db="EMBL/GenBank/DDBJ databases">
        <title>Genomic Encyclopedia of Archaeal and Bacterial Type Strains, Phase II (KMG-II): from individual species to whole genera.</title>
        <authorList>
            <person name="Goeker M."/>
        </authorList>
    </citation>
    <scope>NUCLEOTIDE SEQUENCE [LARGE SCALE GENOMIC DNA]</scope>
    <source>
        <strain evidence="2 4">DSM 16337</strain>
    </source>
</reference>
<name>A0A2D0IMC9_9GAMM</name>
<dbReference type="EMBL" id="NIBT01000018">
    <property type="protein sequence ID" value="PHM22962.1"/>
    <property type="molecule type" value="Genomic_DNA"/>
</dbReference>
<organism evidence="1 3">
    <name type="scientific">Xenorhabdus ehlersii</name>
    <dbReference type="NCBI Taxonomy" id="290111"/>
    <lineage>
        <taxon>Bacteria</taxon>
        <taxon>Pseudomonadati</taxon>
        <taxon>Pseudomonadota</taxon>
        <taxon>Gammaproteobacteria</taxon>
        <taxon>Enterobacterales</taxon>
        <taxon>Morganellaceae</taxon>
        <taxon>Xenorhabdus</taxon>
    </lineage>
</organism>
<dbReference type="AlphaFoldDB" id="A0A2D0IMC9"/>
<evidence type="ECO:0000313" key="1">
    <source>
        <dbReference type="EMBL" id="PHM22962.1"/>
    </source>
</evidence>
<accession>A0A2D0IMC9</accession>
<proteinExistence type="predicted"/>
<dbReference type="Proteomes" id="UP000283568">
    <property type="component" value="Unassembled WGS sequence"/>
</dbReference>
<comment type="caution">
    <text evidence="1">The sequence shown here is derived from an EMBL/GenBank/DDBJ whole genome shotgun (WGS) entry which is preliminary data.</text>
</comment>
<evidence type="ECO:0008006" key="5">
    <source>
        <dbReference type="Google" id="ProtNLM"/>
    </source>
</evidence>
<protein>
    <recommendedName>
        <fullName evidence="5">DNA-binding protein</fullName>
    </recommendedName>
</protein>